<proteinExistence type="predicted"/>
<feature type="region of interest" description="Disordered" evidence="1">
    <location>
        <begin position="164"/>
        <end position="184"/>
    </location>
</feature>
<evidence type="ECO:0000256" key="1">
    <source>
        <dbReference type="SAM" id="MobiDB-lite"/>
    </source>
</evidence>
<protein>
    <submittedName>
        <fullName evidence="2">Uncharacterized protein</fullName>
    </submittedName>
</protein>
<comment type="caution">
    <text evidence="2">The sequence shown here is derived from an EMBL/GenBank/DDBJ whole genome shotgun (WGS) entry which is preliminary data.</text>
</comment>
<dbReference type="Proteomes" id="UP000499080">
    <property type="component" value="Unassembled WGS sequence"/>
</dbReference>
<keyword evidence="3" id="KW-1185">Reference proteome</keyword>
<dbReference type="AlphaFoldDB" id="A0A4Y2AG11"/>
<accession>A0A4Y2AG11</accession>
<sequence length="184" mass="21105">MPKSSPKYENPIAMTITSKVMKDEVIETSKISNSDAFECFVKGLMWLEQQTGSDSTELMILKQLRDRAAKRRQSCLQSKLPFKPIAMEHQIAELLKQNQELILALQRTRSSSAQKFDIVFRKTADHGNSDFISRLPKTSEELEVKDDITVFQMTQIETLPVTSRELRQETGKDEELGRLSRALR</sequence>
<dbReference type="OrthoDB" id="5918257at2759"/>
<name>A0A4Y2AG11_ARAVE</name>
<feature type="compositionally biased region" description="Basic and acidic residues" evidence="1">
    <location>
        <begin position="164"/>
        <end position="178"/>
    </location>
</feature>
<organism evidence="2 3">
    <name type="scientific">Araneus ventricosus</name>
    <name type="common">Orbweaver spider</name>
    <name type="synonym">Epeira ventricosa</name>
    <dbReference type="NCBI Taxonomy" id="182803"/>
    <lineage>
        <taxon>Eukaryota</taxon>
        <taxon>Metazoa</taxon>
        <taxon>Ecdysozoa</taxon>
        <taxon>Arthropoda</taxon>
        <taxon>Chelicerata</taxon>
        <taxon>Arachnida</taxon>
        <taxon>Araneae</taxon>
        <taxon>Araneomorphae</taxon>
        <taxon>Entelegynae</taxon>
        <taxon>Araneoidea</taxon>
        <taxon>Araneidae</taxon>
        <taxon>Araneus</taxon>
    </lineage>
</organism>
<dbReference type="EMBL" id="BGPR01000016">
    <property type="protein sequence ID" value="GBL78743.1"/>
    <property type="molecule type" value="Genomic_DNA"/>
</dbReference>
<reference evidence="2 3" key="1">
    <citation type="journal article" date="2019" name="Sci. Rep.">
        <title>Orb-weaving spider Araneus ventricosus genome elucidates the spidroin gene catalogue.</title>
        <authorList>
            <person name="Kono N."/>
            <person name="Nakamura H."/>
            <person name="Ohtoshi R."/>
            <person name="Moran D.A.P."/>
            <person name="Shinohara A."/>
            <person name="Yoshida Y."/>
            <person name="Fujiwara M."/>
            <person name="Mori M."/>
            <person name="Tomita M."/>
            <person name="Arakawa K."/>
        </authorList>
    </citation>
    <scope>NUCLEOTIDE SEQUENCE [LARGE SCALE GENOMIC DNA]</scope>
</reference>
<gene>
    <name evidence="2" type="ORF">AVEN_65296_1</name>
</gene>
<evidence type="ECO:0000313" key="2">
    <source>
        <dbReference type="EMBL" id="GBL78743.1"/>
    </source>
</evidence>
<evidence type="ECO:0000313" key="3">
    <source>
        <dbReference type="Proteomes" id="UP000499080"/>
    </source>
</evidence>